<dbReference type="Proteomes" id="UP000095281">
    <property type="component" value="Unplaced"/>
</dbReference>
<evidence type="ECO:0000256" key="3">
    <source>
        <dbReference type="ARBA" id="ARBA00030367"/>
    </source>
</evidence>
<dbReference type="InterPro" id="IPR027799">
    <property type="entry name" value="Rtf2_RING-finger"/>
</dbReference>
<name>A0A1I8B1H9_MELHA</name>
<dbReference type="WBParaSite" id="MhA1_Contig123.frz3.gene103">
    <property type="protein sequence ID" value="MhA1_Contig123.frz3.gene103"/>
    <property type="gene ID" value="MhA1_Contig123.frz3.gene103"/>
</dbReference>
<evidence type="ECO:0000256" key="4">
    <source>
        <dbReference type="SAM" id="MobiDB-lite"/>
    </source>
</evidence>
<proteinExistence type="inferred from homology"/>
<dbReference type="OMA" id="KVCTEER"/>
<evidence type="ECO:0000313" key="6">
    <source>
        <dbReference type="WBParaSite" id="MhA1_Contig123.frz3.gene103"/>
    </source>
</evidence>
<dbReference type="GO" id="GO:0006274">
    <property type="term" value="P:DNA replication termination"/>
    <property type="evidence" value="ECO:0007669"/>
    <property type="project" value="TreeGrafter"/>
</dbReference>
<evidence type="ECO:0000313" key="5">
    <source>
        <dbReference type="Proteomes" id="UP000095281"/>
    </source>
</evidence>
<organism evidence="5 6">
    <name type="scientific">Meloidogyne hapla</name>
    <name type="common">Root-knot nematode worm</name>
    <dbReference type="NCBI Taxonomy" id="6305"/>
    <lineage>
        <taxon>Eukaryota</taxon>
        <taxon>Metazoa</taxon>
        <taxon>Ecdysozoa</taxon>
        <taxon>Nematoda</taxon>
        <taxon>Chromadorea</taxon>
        <taxon>Rhabditida</taxon>
        <taxon>Tylenchina</taxon>
        <taxon>Tylenchomorpha</taxon>
        <taxon>Tylenchoidea</taxon>
        <taxon>Meloidogynidae</taxon>
        <taxon>Meloidogyninae</taxon>
        <taxon>Meloidogyne</taxon>
    </lineage>
</organism>
<dbReference type="CDD" id="cd16653">
    <property type="entry name" value="RING-like_Rtf2"/>
    <property type="match status" value="1"/>
</dbReference>
<keyword evidence="5" id="KW-1185">Reference proteome</keyword>
<comment type="similarity">
    <text evidence="1">Belongs to the rtf2 family.</text>
</comment>
<dbReference type="InterPro" id="IPR006735">
    <property type="entry name" value="Rtf2"/>
</dbReference>
<dbReference type="AlphaFoldDB" id="A0A1I8B1H9"/>
<reference evidence="6" key="1">
    <citation type="submission" date="2016-11" db="UniProtKB">
        <authorList>
            <consortium name="WormBaseParasite"/>
        </authorList>
    </citation>
    <scope>IDENTIFICATION</scope>
</reference>
<dbReference type="PANTHER" id="PTHR12775">
    <property type="entry name" value="PROTEIN C20ORF43 HOMOLOG"/>
    <property type="match status" value="1"/>
</dbReference>
<accession>A0A1I8B1H9</accession>
<evidence type="ECO:0000256" key="1">
    <source>
        <dbReference type="ARBA" id="ARBA00009885"/>
    </source>
</evidence>
<feature type="region of interest" description="Disordered" evidence="4">
    <location>
        <begin position="189"/>
        <end position="208"/>
    </location>
</feature>
<dbReference type="GO" id="GO:0005634">
    <property type="term" value="C:nucleus"/>
    <property type="evidence" value="ECO:0007669"/>
    <property type="project" value="TreeGrafter"/>
</dbReference>
<dbReference type="PANTHER" id="PTHR12775:SF0">
    <property type="entry name" value="REPLICATION TERMINATION FACTOR 2"/>
    <property type="match status" value="1"/>
</dbReference>
<sequence>MGADGGTIPKRCELVRKKKKKEKIEKSYEAATKWRTCQLSQEPLKKPVVACKLGRLYNKEAILESKLSKTLSTNQATEHIHSLSDVKELKLVDNKAWKNEGAEKGDVYIDMNETPWICPITSLPMNGTSAFFVNWLCGCVFSEKAVNELKPDACLGCSGPFKEENLIKLNPEEKLLDLYKKRIVEENEEKRRKKMEKKEEGGNLKRKLVEKPKEIKKIKKEEKSIQNNKSLPESVKSIFTSSEEAKQQPRAHWVTHNPLYY</sequence>
<dbReference type="Pfam" id="PF04641">
    <property type="entry name" value="Rtf2"/>
    <property type="match status" value="1"/>
</dbReference>
<protein>
    <recommendedName>
        <fullName evidence="2">Replication termination factor 2</fullName>
    </recommendedName>
    <alternativeName>
        <fullName evidence="3">Replication termination factor 2 domain-containing protein 1</fullName>
    </alternativeName>
</protein>
<feature type="region of interest" description="Disordered" evidence="4">
    <location>
        <begin position="239"/>
        <end position="261"/>
    </location>
</feature>
<evidence type="ECO:0000256" key="2">
    <source>
        <dbReference type="ARBA" id="ARBA00015157"/>
    </source>
</evidence>